<reference evidence="1 2" key="1">
    <citation type="journal article" date="2019" name="Emerg. Microbes Infect.">
        <title>Comprehensive subspecies identification of 175 nontuberculous mycobacteria species based on 7547 genomic profiles.</title>
        <authorList>
            <person name="Matsumoto Y."/>
            <person name="Kinjo T."/>
            <person name="Motooka D."/>
            <person name="Nabeya D."/>
            <person name="Jung N."/>
            <person name="Uechi K."/>
            <person name="Horii T."/>
            <person name="Iida T."/>
            <person name="Fujita J."/>
            <person name="Nakamura S."/>
        </authorList>
    </citation>
    <scope>NUCLEOTIDE SEQUENCE [LARGE SCALE GENOMIC DNA]</scope>
    <source>
        <strain evidence="1 2">JCM 17783</strain>
    </source>
</reference>
<dbReference type="Proteomes" id="UP000467130">
    <property type="component" value="Chromosome"/>
</dbReference>
<sequence length="151" mass="17068">MGRCEQLRAEVQALLVNKYSPEQIAGVLTATYPDRPEMQVSHETIYQALYVQGRGELRRELRTCLRTGRALRKPRRRARAGDGRGRIQGMVNISERPAEANDRAVPGHWEGDLIIGRTRPLKSARWLNVPPDMSDCCTYPIPVAPRPSPRP</sequence>
<evidence type="ECO:0000313" key="1">
    <source>
        <dbReference type="EMBL" id="BBY25649.1"/>
    </source>
</evidence>
<name>A0A7I7QH53_9MYCO</name>
<organism evidence="1 2">
    <name type="scientific">Mycobacterium stomatepiae</name>
    <dbReference type="NCBI Taxonomy" id="470076"/>
    <lineage>
        <taxon>Bacteria</taxon>
        <taxon>Bacillati</taxon>
        <taxon>Actinomycetota</taxon>
        <taxon>Actinomycetes</taxon>
        <taxon>Mycobacteriales</taxon>
        <taxon>Mycobacteriaceae</taxon>
        <taxon>Mycobacterium</taxon>
        <taxon>Mycobacterium simiae complex</taxon>
    </lineage>
</organism>
<dbReference type="GO" id="GO:0005829">
    <property type="term" value="C:cytosol"/>
    <property type="evidence" value="ECO:0007669"/>
    <property type="project" value="TreeGrafter"/>
</dbReference>
<dbReference type="PANTHER" id="PTHR10948">
    <property type="entry name" value="TRANSPOSASE"/>
    <property type="match status" value="1"/>
</dbReference>
<protein>
    <recommendedName>
        <fullName evidence="3">IS30 family transposase</fullName>
    </recommendedName>
</protein>
<dbReference type="GO" id="GO:0032196">
    <property type="term" value="P:transposition"/>
    <property type="evidence" value="ECO:0007669"/>
    <property type="project" value="TreeGrafter"/>
</dbReference>
<dbReference type="GO" id="GO:0004803">
    <property type="term" value="F:transposase activity"/>
    <property type="evidence" value="ECO:0007669"/>
    <property type="project" value="TreeGrafter"/>
</dbReference>
<dbReference type="InterPro" id="IPR053392">
    <property type="entry name" value="Transposase_IS30-like"/>
</dbReference>
<dbReference type="AlphaFoldDB" id="A0A7I7QH53"/>
<gene>
    <name evidence="1" type="ORF">MSTO_58540</name>
</gene>
<dbReference type="InterPro" id="IPR051917">
    <property type="entry name" value="Transposase-Integrase"/>
</dbReference>
<proteinExistence type="predicted"/>
<dbReference type="NCBIfam" id="NF033563">
    <property type="entry name" value="transpos_IS30"/>
    <property type="match status" value="1"/>
</dbReference>
<keyword evidence="2" id="KW-1185">Reference proteome</keyword>
<evidence type="ECO:0008006" key="3">
    <source>
        <dbReference type="Google" id="ProtNLM"/>
    </source>
</evidence>
<accession>A0A7I7QH53</accession>
<dbReference type="KEGG" id="msto:MSTO_58540"/>
<dbReference type="PANTHER" id="PTHR10948:SF23">
    <property type="entry name" value="TRANSPOSASE INSI FOR INSERTION SEQUENCE ELEMENT IS30A-RELATED"/>
    <property type="match status" value="1"/>
</dbReference>
<evidence type="ECO:0000313" key="2">
    <source>
        <dbReference type="Proteomes" id="UP000467130"/>
    </source>
</evidence>
<dbReference type="EMBL" id="AP022587">
    <property type="protein sequence ID" value="BBY25649.1"/>
    <property type="molecule type" value="Genomic_DNA"/>
</dbReference>